<dbReference type="Gene3D" id="4.10.1250.10">
    <property type="entry name" value="Aminomethyltransferase fragment"/>
    <property type="match status" value="1"/>
</dbReference>
<dbReference type="PANTHER" id="PTHR43757:SF2">
    <property type="entry name" value="AMINOMETHYLTRANSFERASE, MITOCHONDRIAL"/>
    <property type="match status" value="1"/>
</dbReference>
<evidence type="ECO:0000256" key="6">
    <source>
        <dbReference type="ARBA" id="ARBA00047665"/>
    </source>
</evidence>
<dbReference type="Pfam" id="PF01571">
    <property type="entry name" value="GCV_T"/>
    <property type="match status" value="1"/>
</dbReference>
<dbReference type="Gene3D" id="3.30.1360.120">
    <property type="entry name" value="Probable tRNA modification gtpase trme, domain 1"/>
    <property type="match status" value="1"/>
</dbReference>
<dbReference type="SUPFAM" id="SSF103025">
    <property type="entry name" value="Folate-binding domain"/>
    <property type="match status" value="1"/>
</dbReference>
<dbReference type="Gene3D" id="3.30.70.1400">
    <property type="entry name" value="Aminomethyltransferase beta-barrel domains"/>
    <property type="match status" value="1"/>
</dbReference>
<dbReference type="Gene3D" id="2.40.30.110">
    <property type="entry name" value="Aminomethyltransferase beta-barrel domains"/>
    <property type="match status" value="1"/>
</dbReference>
<dbReference type="InterPro" id="IPR006223">
    <property type="entry name" value="GcvT"/>
</dbReference>
<evidence type="ECO:0000256" key="5">
    <source>
        <dbReference type="ARBA" id="ARBA00031395"/>
    </source>
</evidence>
<accession>A0ABV9NAK6</accession>
<dbReference type="InterPro" id="IPR028896">
    <property type="entry name" value="GcvT/YgfZ/DmdA"/>
</dbReference>
<dbReference type="InterPro" id="IPR006222">
    <property type="entry name" value="GCVT_N"/>
</dbReference>
<keyword evidence="3" id="KW-0032">Aminotransferase</keyword>
<dbReference type="NCBIfam" id="NF001567">
    <property type="entry name" value="PRK00389.1"/>
    <property type="match status" value="1"/>
</dbReference>
<comment type="caution">
    <text evidence="9">The sequence shown here is derived from an EMBL/GenBank/DDBJ whole genome shotgun (WGS) entry which is preliminary data.</text>
</comment>
<gene>
    <name evidence="9" type="primary">gcvT</name>
    <name evidence="9" type="ORF">ACFPB0_06370</name>
</gene>
<dbReference type="PIRSF" id="PIRSF006487">
    <property type="entry name" value="GcvT"/>
    <property type="match status" value="1"/>
</dbReference>
<dbReference type="RefSeq" id="WP_371394114.1">
    <property type="nucleotide sequence ID" value="NZ_CP163421.1"/>
</dbReference>
<dbReference type="EMBL" id="JBHSGQ010000002">
    <property type="protein sequence ID" value="MFC4724911.1"/>
    <property type="molecule type" value="Genomic_DNA"/>
</dbReference>
<dbReference type="Proteomes" id="UP001596024">
    <property type="component" value="Unassembled WGS sequence"/>
</dbReference>
<reference evidence="10" key="1">
    <citation type="journal article" date="2019" name="Int. J. Syst. Evol. Microbiol.">
        <title>The Global Catalogue of Microorganisms (GCM) 10K type strain sequencing project: providing services to taxonomists for standard genome sequencing and annotation.</title>
        <authorList>
            <consortium name="The Broad Institute Genomics Platform"/>
            <consortium name="The Broad Institute Genome Sequencing Center for Infectious Disease"/>
            <person name="Wu L."/>
            <person name="Ma J."/>
        </authorList>
    </citation>
    <scope>NUCLEOTIDE SEQUENCE [LARGE SCALE GENOMIC DNA]</scope>
    <source>
        <strain evidence="10">CCUG 62981</strain>
    </source>
</reference>
<dbReference type="Pfam" id="PF08669">
    <property type="entry name" value="GCV_T_C"/>
    <property type="match status" value="1"/>
</dbReference>
<comment type="catalytic activity">
    <reaction evidence="6">
        <text>N(6)-[(R)-S(8)-aminomethyldihydrolipoyl]-L-lysyl-[protein] + (6S)-5,6,7,8-tetrahydrofolate = N(6)-[(R)-dihydrolipoyl]-L-lysyl-[protein] + (6R)-5,10-methylene-5,6,7,8-tetrahydrofolate + NH4(+)</text>
        <dbReference type="Rhea" id="RHEA:16945"/>
        <dbReference type="Rhea" id="RHEA-COMP:10475"/>
        <dbReference type="Rhea" id="RHEA-COMP:10492"/>
        <dbReference type="ChEBI" id="CHEBI:15636"/>
        <dbReference type="ChEBI" id="CHEBI:28938"/>
        <dbReference type="ChEBI" id="CHEBI:57453"/>
        <dbReference type="ChEBI" id="CHEBI:83100"/>
        <dbReference type="ChEBI" id="CHEBI:83143"/>
        <dbReference type="EC" id="2.1.2.10"/>
    </reaction>
</comment>
<dbReference type="NCBIfam" id="TIGR00528">
    <property type="entry name" value="gcvT"/>
    <property type="match status" value="1"/>
</dbReference>
<keyword evidence="10" id="KW-1185">Reference proteome</keyword>
<dbReference type="EC" id="2.1.2.10" evidence="2"/>
<proteinExistence type="inferred from homology"/>
<evidence type="ECO:0000313" key="10">
    <source>
        <dbReference type="Proteomes" id="UP001596024"/>
    </source>
</evidence>
<protein>
    <recommendedName>
        <fullName evidence="2">aminomethyltransferase</fullName>
        <ecNumber evidence="2">2.1.2.10</ecNumber>
    </recommendedName>
    <alternativeName>
        <fullName evidence="5">Glycine cleavage system T protein</fullName>
    </alternativeName>
</protein>
<evidence type="ECO:0000256" key="4">
    <source>
        <dbReference type="ARBA" id="ARBA00022679"/>
    </source>
</evidence>
<organism evidence="9 10">
    <name type="scientific">Glycocaulis abyssi</name>
    <dbReference type="NCBI Taxonomy" id="1433403"/>
    <lineage>
        <taxon>Bacteria</taxon>
        <taxon>Pseudomonadati</taxon>
        <taxon>Pseudomonadota</taxon>
        <taxon>Alphaproteobacteria</taxon>
        <taxon>Maricaulales</taxon>
        <taxon>Maricaulaceae</taxon>
        <taxon>Glycocaulis</taxon>
    </lineage>
</organism>
<dbReference type="PANTHER" id="PTHR43757">
    <property type="entry name" value="AMINOMETHYLTRANSFERASE"/>
    <property type="match status" value="1"/>
</dbReference>
<dbReference type="InterPro" id="IPR029043">
    <property type="entry name" value="GcvT/YgfZ_C"/>
</dbReference>
<dbReference type="InterPro" id="IPR013977">
    <property type="entry name" value="GcvT_C"/>
</dbReference>
<dbReference type="InterPro" id="IPR027266">
    <property type="entry name" value="TrmE/GcvT-like"/>
</dbReference>
<evidence type="ECO:0000313" key="9">
    <source>
        <dbReference type="EMBL" id="MFC4724911.1"/>
    </source>
</evidence>
<feature type="domain" description="Aminomethyltransferase C-terminal" evidence="8">
    <location>
        <begin position="287"/>
        <end position="362"/>
    </location>
</feature>
<evidence type="ECO:0000259" key="7">
    <source>
        <dbReference type="Pfam" id="PF01571"/>
    </source>
</evidence>
<dbReference type="NCBIfam" id="NF010093">
    <property type="entry name" value="PRK13579.1"/>
    <property type="match status" value="1"/>
</dbReference>
<evidence type="ECO:0000256" key="1">
    <source>
        <dbReference type="ARBA" id="ARBA00008609"/>
    </source>
</evidence>
<feature type="domain" description="GCVT N-terminal" evidence="7">
    <location>
        <begin position="12"/>
        <end position="262"/>
    </location>
</feature>
<evidence type="ECO:0000256" key="2">
    <source>
        <dbReference type="ARBA" id="ARBA00012616"/>
    </source>
</evidence>
<dbReference type="GO" id="GO:0004047">
    <property type="term" value="F:aminomethyltransferase activity"/>
    <property type="evidence" value="ECO:0007669"/>
    <property type="project" value="UniProtKB-EC"/>
</dbReference>
<sequence>MADTADLLKTPLYDLHVELGARMVEFAGYAMPVQYPAGIMSEHLHTRNQAGLFDVSHMGQAHITGDEAALEALITADLSVLGAGEQKYTLLLNAEGGIMDDLMVSRPFGADGGIFAVVNAGTKGKDFAHMRAGFAGRGTTLTELADRALLALQGPAAAAVFTGLVPEAAKLVFMQCGVFTLDGVEIYASRSGYTGEDGFEISIPADKAERIARLLLSDERVKPIGLGARDSLRLEAGLCLYGHDMDEDRTPVEAALTWAIAKVRRERADFPGAAKILKQIADGPAQKRVGIKPHDKSPAREGAEIVHDGEVVGMVTSGGFGPSFGAPVAMGYVRADLAKPGTPLELMVRGKPRAAEVASLPFTPHRFHRG</sequence>
<comment type="similarity">
    <text evidence="1">Belongs to the GcvT family.</text>
</comment>
<keyword evidence="4 9" id="KW-0808">Transferase</keyword>
<evidence type="ECO:0000256" key="3">
    <source>
        <dbReference type="ARBA" id="ARBA00022576"/>
    </source>
</evidence>
<dbReference type="SUPFAM" id="SSF101790">
    <property type="entry name" value="Aminomethyltransferase beta-barrel domain"/>
    <property type="match status" value="1"/>
</dbReference>
<evidence type="ECO:0000259" key="8">
    <source>
        <dbReference type="Pfam" id="PF08669"/>
    </source>
</evidence>
<name>A0ABV9NAK6_9PROT</name>